<protein>
    <submittedName>
        <fullName evidence="1">Uncharacterized protein</fullName>
    </submittedName>
</protein>
<dbReference type="AlphaFoldDB" id="A0AAW2GSC6"/>
<comment type="caution">
    <text evidence="1">The sequence shown here is derived from an EMBL/GenBank/DDBJ whole genome shotgun (WGS) entry which is preliminary data.</text>
</comment>
<evidence type="ECO:0000313" key="1">
    <source>
        <dbReference type="EMBL" id="KAL0130202.1"/>
    </source>
</evidence>
<evidence type="ECO:0000313" key="2">
    <source>
        <dbReference type="Proteomes" id="UP001430953"/>
    </source>
</evidence>
<sequence>MLRSEIDTYLYAKIFFERQIKHKMMNQCIFEENICGSVCVSYCKKMKRECLLFSAACNKLCARRSFAR</sequence>
<organism evidence="1 2">
    <name type="scientific">Cardiocondyla obscurior</name>
    <dbReference type="NCBI Taxonomy" id="286306"/>
    <lineage>
        <taxon>Eukaryota</taxon>
        <taxon>Metazoa</taxon>
        <taxon>Ecdysozoa</taxon>
        <taxon>Arthropoda</taxon>
        <taxon>Hexapoda</taxon>
        <taxon>Insecta</taxon>
        <taxon>Pterygota</taxon>
        <taxon>Neoptera</taxon>
        <taxon>Endopterygota</taxon>
        <taxon>Hymenoptera</taxon>
        <taxon>Apocrita</taxon>
        <taxon>Aculeata</taxon>
        <taxon>Formicoidea</taxon>
        <taxon>Formicidae</taxon>
        <taxon>Myrmicinae</taxon>
        <taxon>Cardiocondyla</taxon>
    </lineage>
</organism>
<gene>
    <name evidence="1" type="ORF">PUN28_002055</name>
</gene>
<keyword evidence="2" id="KW-1185">Reference proteome</keyword>
<dbReference type="Proteomes" id="UP001430953">
    <property type="component" value="Unassembled WGS sequence"/>
</dbReference>
<reference evidence="1 2" key="1">
    <citation type="submission" date="2023-03" db="EMBL/GenBank/DDBJ databases">
        <title>High recombination rates correlate with genetic variation in Cardiocondyla obscurior ants.</title>
        <authorList>
            <person name="Errbii M."/>
        </authorList>
    </citation>
    <scope>NUCLEOTIDE SEQUENCE [LARGE SCALE GENOMIC DNA]</scope>
    <source>
        <strain evidence="1">Alpha-2009</strain>
        <tissue evidence="1">Whole body</tissue>
    </source>
</reference>
<dbReference type="EMBL" id="JADYXP020000002">
    <property type="protein sequence ID" value="KAL0130202.1"/>
    <property type="molecule type" value="Genomic_DNA"/>
</dbReference>
<accession>A0AAW2GSC6</accession>
<name>A0AAW2GSC6_9HYME</name>
<proteinExistence type="predicted"/>